<dbReference type="Proteomes" id="UP000681722">
    <property type="component" value="Unassembled WGS sequence"/>
</dbReference>
<dbReference type="Proteomes" id="UP000682733">
    <property type="component" value="Unassembled WGS sequence"/>
</dbReference>
<evidence type="ECO:0000313" key="4">
    <source>
        <dbReference type="EMBL" id="CAF4447628.1"/>
    </source>
</evidence>
<dbReference type="EMBL" id="CAJOBC010097450">
    <property type="protein sequence ID" value="CAF4447628.1"/>
    <property type="molecule type" value="Genomic_DNA"/>
</dbReference>
<comment type="caution">
    <text evidence="2">The sequence shown here is derived from an EMBL/GenBank/DDBJ whole genome shotgun (WGS) entry which is preliminary data.</text>
</comment>
<proteinExistence type="predicted"/>
<dbReference type="OrthoDB" id="19588at2759"/>
<evidence type="ECO:0000313" key="3">
    <source>
        <dbReference type="EMBL" id="CAF3785985.1"/>
    </source>
</evidence>
<evidence type="ECO:0000313" key="1">
    <source>
        <dbReference type="EMBL" id="CAF1016858.1"/>
    </source>
</evidence>
<reference evidence="2" key="1">
    <citation type="submission" date="2021-02" db="EMBL/GenBank/DDBJ databases">
        <authorList>
            <person name="Nowell W R."/>
        </authorList>
    </citation>
    <scope>NUCLEOTIDE SEQUENCE</scope>
</reference>
<dbReference type="EMBL" id="CAJNOK010006867">
    <property type="protein sequence ID" value="CAF1016858.1"/>
    <property type="molecule type" value="Genomic_DNA"/>
</dbReference>
<gene>
    <name evidence="2" type="ORF">GPM918_LOCUS41046</name>
    <name evidence="1" type="ORF">OVA965_LOCUS15326</name>
    <name evidence="4" type="ORF">SRO942_LOCUS42053</name>
    <name evidence="3" type="ORF">TMI583_LOCUS15335</name>
</gene>
<keyword evidence="5" id="KW-1185">Reference proteome</keyword>
<dbReference type="EMBL" id="CAJOBA010006878">
    <property type="protein sequence ID" value="CAF3785985.1"/>
    <property type="molecule type" value="Genomic_DNA"/>
</dbReference>
<dbReference type="Proteomes" id="UP000663829">
    <property type="component" value="Unassembled WGS sequence"/>
</dbReference>
<protein>
    <submittedName>
        <fullName evidence="2">Uncharacterized protein</fullName>
    </submittedName>
</protein>
<dbReference type="Gene3D" id="1.25.40.10">
    <property type="entry name" value="Tetratricopeptide repeat domain"/>
    <property type="match status" value="1"/>
</dbReference>
<organism evidence="2 5">
    <name type="scientific">Didymodactylos carnosus</name>
    <dbReference type="NCBI Taxonomy" id="1234261"/>
    <lineage>
        <taxon>Eukaryota</taxon>
        <taxon>Metazoa</taxon>
        <taxon>Spiralia</taxon>
        <taxon>Gnathifera</taxon>
        <taxon>Rotifera</taxon>
        <taxon>Eurotatoria</taxon>
        <taxon>Bdelloidea</taxon>
        <taxon>Philodinida</taxon>
        <taxon>Philodinidae</taxon>
        <taxon>Didymodactylos</taxon>
    </lineage>
</organism>
<evidence type="ECO:0000313" key="5">
    <source>
        <dbReference type="Proteomes" id="UP000663829"/>
    </source>
</evidence>
<dbReference type="Proteomes" id="UP000677228">
    <property type="component" value="Unassembled WGS sequence"/>
</dbReference>
<evidence type="ECO:0000313" key="2">
    <source>
        <dbReference type="EMBL" id="CAF1580436.1"/>
    </source>
</evidence>
<dbReference type="InterPro" id="IPR011990">
    <property type="entry name" value="TPR-like_helical_dom_sf"/>
</dbReference>
<dbReference type="AlphaFoldDB" id="A0A815ZAZ6"/>
<sequence>MGEQRPSQESVLFKIVIFTSDEQCFPPYADISHLSRFTDEQEVILSVGSVCSIVSVQDEGTHWCVQMSLCSWNHPRLTQMKTAVLNPLMQFESRSETTSINILGYLLMTMGERQKALMLLEMGPTTARGLYSDQTRRGFDTLNGLFRFSNEMTRSSVTPDRSTMVDEAQRILAYYRDTSNSMREISNFLSQFPEHASSITPLVHTVENLCGFVSSVFSGMGDQDKIPHLLSQLESTEAALQHSFLPDHPLMTNFASLKGLFQAGQGNHAGAIVELEQSLRNFDSILGTQYPVRWGILVSIGDAAEKLHDEEKALDSYMQSLEVYDPDPVLDIKNRLYSTERLARLFMKREEFDVAIQFYSNIVDMPQISPRSQEIECALGEIIKIHKKRGDWEAAISSMQQLIGIKRANGADVEYYESQIAMMEQQLHQRE</sequence>
<dbReference type="EMBL" id="CAJNOQ010031500">
    <property type="protein sequence ID" value="CAF1580436.1"/>
    <property type="molecule type" value="Genomic_DNA"/>
</dbReference>
<dbReference type="SUPFAM" id="SSF48452">
    <property type="entry name" value="TPR-like"/>
    <property type="match status" value="1"/>
</dbReference>
<name>A0A815ZAZ6_9BILA</name>
<accession>A0A815ZAZ6</accession>